<dbReference type="RefSeq" id="WP_110548245.1">
    <property type="nucleotide sequence ID" value="NZ_CP023039.1"/>
</dbReference>
<dbReference type="EMBL" id="CP023039">
    <property type="protein sequence ID" value="AXY24171.1"/>
    <property type="molecule type" value="Genomic_DNA"/>
</dbReference>
<evidence type="ECO:0000313" key="1">
    <source>
        <dbReference type="EMBL" id="AXY24171.1"/>
    </source>
</evidence>
<dbReference type="OrthoDB" id="7219339at2"/>
<proteinExistence type="predicted"/>
<evidence type="ECO:0000313" key="2">
    <source>
        <dbReference type="Proteomes" id="UP000264120"/>
    </source>
</evidence>
<name>A0A347WH28_9PROT</name>
<dbReference type="KEGG" id="ksc:CD178_03427"/>
<organism evidence="1 2">
    <name type="scientific">Komagataeibacter saccharivorans</name>
    <dbReference type="NCBI Taxonomy" id="265959"/>
    <lineage>
        <taxon>Bacteria</taxon>
        <taxon>Pseudomonadati</taxon>
        <taxon>Pseudomonadota</taxon>
        <taxon>Alphaproteobacteria</taxon>
        <taxon>Acetobacterales</taxon>
        <taxon>Acetobacteraceae</taxon>
        <taxon>Komagataeibacter</taxon>
    </lineage>
</organism>
<accession>A0A347WH28</accession>
<dbReference type="Proteomes" id="UP000264120">
    <property type="component" value="Plasmid unnamed3"/>
</dbReference>
<gene>
    <name evidence="1" type="ORF">CD178_03427</name>
</gene>
<geneLocation type="plasmid" evidence="1 2">
    <name>unnamed3</name>
</geneLocation>
<keyword evidence="2" id="KW-1185">Reference proteome</keyword>
<reference evidence="1 2" key="1">
    <citation type="submission" date="2017-08" db="EMBL/GenBank/DDBJ databases">
        <title>Complete genome sequence of Gluconacetobacter saccharivorans CV1 isolated from Fermented Vinegar.</title>
        <authorList>
            <person name="Kim S.-Y."/>
        </authorList>
    </citation>
    <scope>NUCLEOTIDE SEQUENCE [LARGE SCALE GENOMIC DNA]</scope>
    <source>
        <strain evidence="1 2">CV1</strain>
        <plasmid evidence="1 2">unnamed3</plasmid>
    </source>
</reference>
<protein>
    <submittedName>
        <fullName evidence="1">Uncharacterized protein</fullName>
    </submittedName>
</protein>
<sequence>MISDPETVTAFVDVLKPLVRVERQAETIGTHDAYLRFREEQKPLNDRVLGTVRAMVVQIPDVVLDDMQELYAVLLDHPDLVATVSDRVVTGAILNEAWGGLHGWKK</sequence>
<keyword evidence="1" id="KW-0614">Plasmid</keyword>
<dbReference type="AlphaFoldDB" id="A0A347WH28"/>